<sequence length="124" mass="13981">MYITNLDTIKSAEVPQTGKAGIPISVKWLLGEPEGAPNYELRYLTFPVHASTLYHKHAWEHEVFIVKGQGILKTRHDEILLKDHDAILILPGEEHQLLNRSETDTFDIICVVPKGTRSFSCQCG</sequence>
<evidence type="ECO:0000313" key="3">
    <source>
        <dbReference type="EMBL" id="KMO86255.1"/>
    </source>
</evidence>
<dbReference type="InParanoid" id="A0A0J6WRY1"/>
<protein>
    <recommendedName>
        <fullName evidence="2">Cupin type-2 domain-containing protein</fullName>
    </recommendedName>
</protein>
<dbReference type="EMBL" id="LEKT01000028">
    <property type="protein sequence ID" value="KMO86255.1"/>
    <property type="molecule type" value="Genomic_DNA"/>
</dbReference>
<dbReference type="InterPro" id="IPR014710">
    <property type="entry name" value="RmlC-like_jellyroll"/>
</dbReference>
<dbReference type="PATRIC" id="fig|1122219.3.peg.1529"/>
<dbReference type="PANTHER" id="PTHR35848:SF6">
    <property type="entry name" value="CUPIN TYPE-2 DOMAIN-CONTAINING PROTEIN"/>
    <property type="match status" value="1"/>
</dbReference>
<dbReference type="STRING" id="39029.BSR42_09600"/>
<dbReference type="RefSeq" id="WP_048514525.1">
    <property type="nucleotide sequence ID" value="NZ_FUXD01000048.1"/>
</dbReference>
<dbReference type="AlphaFoldDB" id="A0A0J6WRY1"/>
<accession>A0A0J6WRY1</accession>
<evidence type="ECO:0000259" key="2">
    <source>
        <dbReference type="Pfam" id="PF07883"/>
    </source>
</evidence>
<dbReference type="InterPro" id="IPR013096">
    <property type="entry name" value="Cupin_2"/>
</dbReference>
<evidence type="ECO:0000313" key="4">
    <source>
        <dbReference type="Proteomes" id="UP000036503"/>
    </source>
</evidence>
<dbReference type="OrthoDB" id="9791297at2"/>
<dbReference type="Proteomes" id="UP000036503">
    <property type="component" value="Unassembled WGS sequence"/>
</dbReference>
<organism evidence="3 4">
    <name type="scientific">Megasphaera cerevisiae DSM 20462</name>
    <dbReference type="NCBI Taxonomy" id="1122219"/>
    <lineage>
        <taxon>Bacteria</taxon>
        <taxon>Bacillati</taxon>
        <taxon>Bacillota</taxon>
        <taxon>Negativicutes</taxon>
        <taxon>Veillonellales</taxon>
        <taxon>Veillonellaceae</taxon>
        <taxon>Megasphaera</taxon>
    </lineage>
</organism>
<reference evidence="3 4" key="1">
    <citation type="submission" date="2015-06" db="EMBL/GenBank/DDBJ databases">
        <title>Draft genome sequence of beer spoilage bacterium Megasphaera cerevisiae type strain 20462.</title>
        <authorList>
            <person name="Kutumbaka K."/>
            <person name="Pasmowitz J."/>
            <person name="Mategko J."/>
            <person name="Reyes D."/>
            <person name="Friedrich A."/>
            <person name="Han S."/>
            <person name="Martens-Habbena W."/>
            <person name="Neal-McKinney J."/>
            <person name="Janagama H.K."/>
            <person name="Nadala C."/>
            <person name="Samadpour M."/>
        </authorList>
    </citation>
    <scope>NUCLEOTIDE SEQUENCE [LARGE SCALE GENOMIC DNA]</scope>
    <source>
        <strain evidence="3 4">DSM 20462</strain>
    </source>
</reference>
<keyword evidence="1" id="KW-0479">Metal-binding</keyword>
<dbReference type="InterPro" id="IPR011051">
    <property type="entry name" value="RmlC_Cupin_sf"/>
</dbReference>
<dbReference type="GO" id="GO:0046872">
    <property type="term" value="F:metal ion binding"/>
    <property type="evidence" value="ECO:0007669"/>
    <property type="project" value="UniProtKB-KW"/>
</dbReference>
<dbReference type="PANTHER" id="PTHR35848">
    <property type="entry name" value="OXALATE-BINDING PROTEIN"/>
    <property type="match status" value="1"/>
</dbReference>
<feature type="domain" description="Cupin type-2" evidence="2">
    <location>
        <begin position="44"/>
        <end position="111"/>
    </location>
</feature>
<keyword evidence="4" id="KW-1185">Reference proteome</keyword>
<dbReference type="Pfam" id="PF07883">
    <property type="entry name" value="Cupin_2"/>
    <property type="match status" value="1"/>
</dbReference>
<evidence type="ECO:0000256" key="1">
    <source>
        <dbReference type="ARBA" id="ARBA00022723"/>
    </source>
</evidence>
<name>A0A0J6WRY1_9FIRM</name>
<comment type="caution">
    <text evidence="3">The sequence shown here is derived from an EMBL/GenBank/DDBJ whole genome shotgun (WGS) entry which is preliminary data.</text>
</comment>
<dbReference type="Gene3D" id="2.60.120.10">
    <property type="entry name" value="Jelly Rolls"/>
    <property type="match status" value="1"/>
</dbReference>
<proteinExistence type="predicted"/>
<dbReference type="InterPro" id="IPR051610">
    <property type="entry name" value="GPI/OXD"/>
</dbReference>
<gene>
    <name evidence="3" type="ORF">AB840_09105</name>
</gene>
<dbReference type="SUPFAM" id="SSF51182">
    <property type="entry name" value="RmlC-like cupins"/>
    <property type="match status" value="1"/>
</dbReference>